<accession>A0AAD6EL93</accession>
<evidence type="ECO:0000256" key="12">
    <source>
        <dbReference type="SAM" id="Phobius"/>
    </source>
</evidence>
<feature type="signal peptide" evidence="13">
    <location>
        <begin position="1"/>
        <end position="22"/>
    </location>
</feature>
<gene>
    <name evidence="16" type="ORF">LUZ61_017697</name>
</gene>
<evidence type="ECO:0000256" key="5">
    <source>
        <dbReference type="ARBA" id="ARBA00022729"/>
    </source>
</evidence>
<keyword evidence="4 11" id="KW-0479">Metal-binding</keyword>
<feature type="transmembrane region" description="Helical" evidence="12">
    <location>
        <begin position="210"/>
        <end position="228"/>
    </location>
</feature>
<feature type="binding site" description="axial binding residue" evidence="11">
    <location>
        <position position="245"/>
    </location>
    <ligand>
        <name>heme b</name>
        <dbReference type="ChEBI" id="CHEBI:60344"/>
        <label>1</label>
    </ligand>
    <ligandPart>
        <name>Fe</name>
        <dbReference type="ChEBI" id="CHEBI:18248"/>
    </ligandPart>
</feature>
<evidence type="ECO:0000256" key="13">
    <source>
        <dbReference type="SAM" id="SignalP"/>
    </source>
</evidence>
<evidence type="ECO:0000256" key="6">
    <source>
        <dbReference type="ARBA" id="ARBA00022982"/>
    </source>
</evidence>
<keyword evidence="11" id="KW-0408">Iron</keyword>
<dbReference type="Pfam" id="PF03188">
    <property type="entry name" value="Cytochrom_B561"/>
    <property type="match status" value="1"/>
</dbReference>
<dbReference type="InterPro" id="IPR017214">
    <property type="entry name" value="UCP037471"/>
</dbReference>
<organism evidence="16 17">
    <name type="scientific">Rhynchospora tenuis</name>
    <dbReference type="NCBI Taxonomy" id="198213"/>
    <lineage>
        <taxon>Eukaryota</taxon>
        <taxon>Viridiplantae</taxon>
        <taxon>Streptophyta</taxon>
        <taxon>Embryophyta</taxon>
        <taxon>Tracheophyta</taxon>
        <taxon>Spermatophyta</taxon>
        <taxon>Magnoliopsida</taxon>
        <taxon>Liliopsida</taxon>
        <taxon>Poales</taxon>
        <taxon>Cyperaceae</taxon>
        <taxon>Cyperoideae</taxon>
        <taxon>Rhynchosporeae</taxon>
        <taxon>Rhynchospora</taxon>
    </lineage>
</organism>
<dbReference type="PROSITE" id="PS50939">
    <property type="entry name" value="CYTOCHROME_B561"/>
    <property type="match status" value="1"/>
</dbReference>
<dbReference type="AlphaFoldDB" id="A0AAD6EL93"/>
<feature type="transmembrane region" description="Helical" evidence="12">
    <location>
        <begin position="240"/>
        <end position="261"/>
    </location>
</feature>
<evidence type="ECO:0000256" key="1">
    <source>
        <dbReference type="ARBA" id="ARBA00004141"/>
    </source>
</evidence>
<evidence type="ECO:0000259" key="15">
    <source>
        <dbReference type="PROSITE" id="PS50939"/>
    </source>
</evidence>
<evidence type="ECO:0000256" key="2">
    <source>
        <dbReference type="ARBA" id="ARBA00022448"/>
    </source>
</evidence>
<keyword evidence="5 13" id="KW-0732">Signal</keyword>
<feature type="domain" description="Cytochrome b561" evidence="15">
    <location>
        <begin position="176"/>
        <end position="370"/>
    </location>
</feature>
<evidence type="ECO:0000256" key="9">
    <source>
        <dbReference type="ARBA" id="ARBA00053871"/>
    </source>
</evidence>
<keyword evidence="3 12" id="KW-0812">Transmembrane</keyword>
<comment type="cofactor">
    <cofactor evidence="10">
        <name>heme b</name>
        <dbReference type="ChEBI" id="CHEBI:60344"/>
    </cofactor>
    <text evidence="10">Binds 2 heme b groups non-covalently.</text>
</comment>
<keyword evidence="2 10" id="KW-0813">Transport</keyword>
<dbReference type="SMART" id="SM00665">
    <property type="entry name" value="B561"/>
    <property type="match status" value="1"/>
</dbReference>
<dbReference type="GO" id="GO:0046872">
    <property type="term" value="F:metal ion binding"/>
    <property type="evidence" value="ECO:0007669"/>
    <property type="project" value="UniProtKB-KW"/>
</dbReference>
<evidence type="ECO:0000259" key="14">
    <source>
        <dbReference type="PROSITE" id="PS50836"/>
    </source>
</evidence>
<dbReference type="PROSITE" id="PS50836">
    <property type="entry name" value="DOMON"/>
    <property type="match status" value="1"/>
</dbReference>
<dbReference type="PANTHER" id="PTHR23130">
    <property type="entry name" value="CYTOCHROME B561 AND DOMON DOMAIN-CONTAINING PROTEIN"/>
    <property type="match status" value="1"/>
</dbReference>
<dbReference type="EMBL" id="JAMRDG010000002">
    <property type="protein sequence ID" value="KAJ3688533.1"/>
    <property type="molecule type" value="Genomic_DNA"/>
</dbReference>
<dbReference type="GO" id="GO:0016020">
    <property type="term" value="C:membrane"/>
    <property type="evidence" value="ECO:0007669"/>
    <property type="project" value="UniProtKB-SubCell"/>
</dbReference>
<evidence type="ECO:0000256" key="3">
    <source>
        <dbReference type="ARBA" id="ARBA00022692"/>
    </source>
</evidence>
<reference evidence="16 17" key="1">
    <citation type="journal article" date="2022" name="Cell">
        <title>Repeat-based holocentromeres influence genome architecture and karyotype evolution.</title>
        <authorList>
            <person name="Hofstatter P.G."/>
            <person name="Thangavel G."/>
            <person name="Lux T."/>
            <person name="Neumann P."/>
            <person name="Vondrak T."/>
            <person name="Novak P."/>
            <person name="Zhang M."/>
            <person name="Costa L."/>
            <person name="Castellani M."/>
            <person name="Scott A."/>
            <person name="Toegelov H."/>
            <person name="Fuchs J."/>
            <person name="Mata-Sucre Y."/>
            <person name="Dias Y."/>
            <person name="Vanzela A.L.L."/>
            <person name="Huettel B."/>
            <person name="Almeida C.C.S."/>
            <person name="Simkova H."/>
            <person name="Souza G."/>
            <person name="Pedrosa-Harand A."/>
            <person name="Macas J."/>
            <person name="Mayer K.F.X."/>
            <person name="Houben A."/>
            <person name="Marques A."/>
        </authorList>
    </citation>
    <scope>NUCLEOTIDE SEQUENCE [LARGE SCALE GENOMIC DNA]</scope>
    <source>
        <strain evidence="16">RhyTen1mFocal</strain>
    </source>
</reference>
<keyword evidence="6 10" id="KW-0249">Electron transport</keyword>
<proteinExistence type="predicted"/>
<feature type="domain" description="DOMON" evidence="14">
    <location>
        <begin position="47"/>
        <end position="161"/>
    </location>
</feature>
<dbReference type="Gene3D" id="1.20.120.1770">
    <property type="match status" value="1"/>
</dbReference>
<evidence type="ECO:0000256" key="8">
    <source>
        <dbReference type="ARBA" id="ARBA00023136"/>
    </source>
</evidence>
<comment type="function">
    <text evidence="9">May act as a catecholamine-responsive trans-membrane electron transporter.</text>
</comment>
<dbReference type="PANTHER" id="PTHR23130:SF195">
    <property type="entry name" value="CYTOCHROME B561 AND DOMON DOMAIN-CONTAINING PROTEIN"/>
    <property type="match status" value="1"/>
</dbReference>
<dbReference type="Pfam" id="PF04526">
    <property type="entry name" value="DUF568"/>
    <property type="match status" value="1"/>
</dbReference>
<evidence type="ECO:0000256" key="11">
    <source>
        <dbReference type="PIRSR" id="PIRSR037471-1"/>
    </source>
</evidence>
<evidence type="ECO:0000313" key="17">
    <source>
        <dbReference type="Proteomes" id="UP001210211"/>
    </source>
</evidence>
<dbReference type="InterPro" id="IPR005018">
    <property type="entry name" value="DOMON_domain"/>
</dbReference>
<evidence type="ECO:0000256" key="7">
    <source>
        <dbReference type="ARBA" id="ARBA00022989"/>
    </source>
</evidence>
<evidence type="ECO:0000256" key="10">
    <source>
        <dbReference type="PIRNR" id="PIRNR037471"/>
    </source>
</evidence>
<feature type="transmembrane region" description="Helical" evidence="12">
    <location>
        <begin position="281"/>
        <end position="298"/>
    </location>
</feature>
<dbReference type="Proteomes" id="UP001210211">
    <property type="component" value="Unassembled WGS sequence"/>
</dbReference>
<keyword evidence="7 12" id="KW-1133">Transmembrane helix</keyword>
<dbReference type="PIRSF" id="PIRSF037471">
    <property type="entry name" value="UCP037471"/>
    <property type="match status" value="1"/>
</dbReference>
<feature type="binding site" description="axial binding residue" evidence="11">
    <location>
        <position position="278"/>
    </location>
    <ligand>
        <name>heme b</name>
        <dbReference type="ChEBI" id="CHEBI:60344"/>
        <label>1</label>
    </ligand>
    <ligandPart>
        <name>Fe</name>
        <dbReference type="ChEBI" id="CHEBI:18248"/>
    </ligandPart>
</feature>
<dbReference type="InterPro" id="IPR006593">
    <property type="entry name" value="Cyt_b561/ferric_Rdtase_TM"/>
</dbReference>
<comment type="subcellular location">
    <subcellularLocation>
        <location evidence="1">Membrane</location>
        <topology evidence="1">Multi-pass membrane protein</topology>
    </subcellularLocation>
</comment>
<dbReference type="FunFam" id="1.20.120.1770:FF:000007">
    <property type="entry name" value="Cytochrome b561 and DOMON domain-containing protein"/>
    <property type="match status" value="1"/>
</dbReference>
<dbReference type="InterPro" id="IPR045265">
    <property type="entry name" value="AIR12_DOMON"/>
</dbReference>
<dbReference type="CDD" id="cd09629">
    <property type="entry name" value="DOMON_CIL1_like"/>
    <property type="match status" value="1"/>
</dbReference>
<protein>
    <recommendedName>
        <fullName evidence="10">Cytochrome b561 and DOMON domain-containing protein</fullName>
    </recommendedName>
</protein>
<sequence>MAPLLFSLAFLSFLLLPSSSFAASSSCASETFSKNQVFTTCNDLPHLSSSLHFSYDSASGTLSLAFVSPPASSSGWVSWAINPTGTGMIGSQALIAFKQSNGAMVVKTFNVSSYAAIQASPIAYKTSDLSAEFGSDGKIRMFAKVVVGKGATSLNQVWQVGGSVTNGVPDQHDLKSDNKASMGKLDLVKGVSTTDSSAGASSDNKRNVHGILNAVSWGILIPLGAIIARYVKVFEAADPAWFYMHVSCQLTGYAIGVAGWATGINLGKESKGITYTTHRSIGIAIFALATLQIFALFLRPNKDHKYRLFWNVYHHSVGYSVIVLGAINIFRGLTILQAGDKWRTAYIAVICVLIGIAIILEAITWCIVLKRRRSDQKTYTNGHASVQQPFGV</sequence>
<keyword evidence="8 10" id="KW-0472">Membrane</keyword>
<feature type="binding site" description="axial binding residue" evidence="11">
    <location>
        <position position="209"/>
    </location>
    <ligand>
        <name>heme b</name>
        <dbReference type="ChEBI" id="CHEBI:60344"/>
        <label>1</label>
    </ligand>
    <ligandPart>
        <name>Fe</name>
        <dbReference type="ChEBI" id="CHEBI:18248"/>
    </ligandPart>
</feature>
<feature type="binding site" description="axial binding residue" evidence="11">
    <location>
        <position position="314"/>
    </location>
    <ligand>
        <name>heme b</name>
        <dbReference type="ChEBI" id="CHEBI:60344"/>
        <label>1</label>
    </ligand>
    <ligandPart>
        <name>Fe</name>
        <dbReference type="ChEBI" id="CHEBI:18248"/>
    </ligandPart>
</feature>
<feature type="transmembrane region" description="Helical" evidence="12">
    <location>
        <begin position="345"/>
        <end position="369"/>
    </location>
</feature>
<comment type="caution">
    <text evidence="16">The sequence shown here is derived from an EMBL/GenBank/DDBJ whole genome shotgun (WGS) entry which is preliminary data.</text>
</comment>
<feature type="chain" id="PRO_5041944346" description="Cytochrome b561 and DOMON domain-containing protein" evidence="13">
    <location>
        <begin position="23"/>
        <end position="392"/>
    </location>
</feature>
<dbReference type="CDD" id="cd08760">
    <property type="entry name" value="Cyt_b561_FRRS1_like"/>
    <property type="match status" value="1"/>
</dbReference>
<evidence type="ECO:0000313" key="16">
    <source>
        <dbReference type="EMBL" id="KAJ3688533.1"/>
    </source>
</evidence>
<evidence type="ECO:0000256" key="4">
    <source>
        <dbReference type="ARBA" id="ARBA00022723"/>
    </source>
</evidence>
<keyword evidence="17" id="KW-1185">Reference proteome</keyword>
<feature type="transmembrane region" description="Helical" evidence="12">
    <location>
        <begin position="319"/>
        <end position="339"/>
    </location>
</feature>
<name>A0AAD6EL93_9POAL</name>